<dbReference type="Proteomes" id="UP000203826">
    <property type="component" value="Segment"/>
</dbReference>
<dbReference type="KEGG" id="vg:26049357"/>
<evidence type="ECO:0000313" key="2">
    <source>
        <dbReference type="Proteomes" id="UP000203826"/>
    </source>
</evidence>
<accession>A0A0N9QZ79</accession>
<gene>
    <name evidence="1" type="ORF">ceV_490</name>
</gene>
<evidence type="ECO:0000313" key="1">
    <source>
        <dbReference type="EMBL" id="ALH23396.1"/>
    </source>
</evidence>
<keyword evidence="2" id="KW-1185">Reference proteome</keyword>
<sequence>MKDPIFIISYVIRRCPFSKNIIKPKTMLCVFNKYQYSYFVIQIKEILSLRLPEDIINLIIDFTNYKKLLNRAGLEKYVNWQDKDYISSLSMIRLKNHKKLLLLDTSDDDSNSDLSDND</sequence>
<reference evidence="1 2" key="1">
    <citation type="journal article" date="2015" name="Genome Announc.">
        <title>The 474-Kilobase-Pair Complete Genome Sequence of CeV-01B, a Virus Infecting Haptolina (Chrysochromulina) ericina (Prymnesiophyceae).</title>
        <authorList>
            <person name="Gallot-Lavallee L."/>
            <person name="Pagarete A."/>
            <person name="Legendre M."/>
            <person name="Santini S."/>
            <person name="Sandaa R.A."/>
            <person name="Himmelbauer H."/>
            <person name="Ogata H."/>
            <person name="Bratbak G."/>
            <person name="Claverie J.M."/>
        </authorList>
    </citation>
    <scope>NUCLEOTIDE SEQUENCE [LARGE SCALE GENOMIC DNA]</scope>
    <source>
        <strain evidence="1">CeV-01B</strain>
    </source>
</reference>
<protein>
    <submittedName>
        <fullName evidence="1">Uncharacterized protein</fullName>
    </submittedName>
</protein>
<organism evidence="1 2">
    <name type="scientific">Chrysochromulina ericina virus CeV-01B</name>
    <dbReference type="NCBI Taxonomy" id="3070830"/>
    <lineage>
        <taxon>Viruses</taxon>
        <taxon>Varidnaviria</taxon>
        <taxon>Bamfordvirae</taxon>
        <taxon>Nucleocytoviricota</taxon>
        <taxon>Megaviricetes</taxon>
        <taxon>Imitervirales</taxon>
        <taxon>Mesomimiviridae</taxon>
        <taxon>Tethysvirus</taxon>
        <taxon>Tethysvirus raunefjordenense</taxon>
    </lineage>
</organism>
<dbReference type="EMBL" id="KT820662">
    <property type="protein sequence ID" value="ALH23396.1"/>
    <property type="molecule type" value="Genomic_DNA"/>
</dbReference>
<proteinExistence type="predicted"/>
<name>A0A0N9QZ79_9VIRU</name>